<name>A0A418WW08_9BURK</name>
<evidence type="ECO:0000313" key="2">
    <source>
        <dbReference type="Proteomes" id="UP000285190"/>
    </source>
</evidence>
<comment type="caution">
    <text evidence="1">The sequence shown here is derived from an EMBL/GenBank/DDBJ whole genome shotgun (WGS) entry which is preliminary data.</text>
</comment>
<dbReference type="EMBL" id="QYUN01000003">
    <property type="protein sequence ID" value="RJF96914.1"/>
    <property type="molecule type" value="Genomic_DNA"/>
</dbReference>
<keyword evidence="2" id="KW-1185">Reference proteome</keyword>
<dbReference type="RefSeq" id="WP_119743052.1">
    <property type="nucleotide sequence ID" value="NZ_QYUN01000003.1"/>
</dbReference>
<dbReference type="Proteomes" id="UP000285190">
    <property type="component" value="Unassembled WGS sequence"/>
</dbReference>
<organism evidence="1 2">
    <name type="scientific">Noviherbaspirillum cavernae</name>
    <dbReference type="NCBI Taxonomy" id="2320862"/>
    <lineage>
        <taxon>Bacteria</taxon>
        <taxon>Pseudomonadati</taxon>
        <taxon>Pseudomonadota</taxon>
        <taxon>Betaproteobacteria</taxon>
        <taxon>Burkholderiales</taxon>
        <taxon>Oxalobacteraceae</taxon>
        <taxon>Noviherbaspirillum</taxon>
    </lineage>
</organism>
<gene>
    <name evidence="1" type="ORF">D3870_21335</name>
</gene>
<dbReference type="OrthoDB" id="9154410at2"/>
<protein>
    <submittedName>
        <fullName evidence="1">Uncharacterized protein</fullName>
    </submittedName>
</protein>
<proteinExistence type="predicted"/>
<sequence>MDLITKLKAGRDAIGTVEINGVPLGLRILTDQDYQTACLAADALLIKHDTELSLSNSEVFEAEKSLQLIALAVVDPATKAMVFPNADAARATLTRDDKKLITEKYLEHERRFSPSARTMDDAALMKLIEEVKKIPRRRI</sequence>
<reference evidence="1 2" key="1">
    <citation type="submission" date="2018-09" db="EMBL/GenBank/DDBJ databases">
        <authorList>
            <person name="Zhu H."/>
        </authorList>
    </citation>
    <scope>NUCLEOTIDE SEQUENCE [LARGE SCALE GENOMIC DNA]</scope>
    <source>
        <strain evidence="1 2">K2R10-39</strain>
    </source>
</reference>
<dbReference type="AlphaFoldDB" id="A0A418WW08"/>
<accession>A0A418WW08</accession>
<evidence type="ECO:0000313" key="1">
    <source>
        <dbReference type="EMBL" id="RJF96914.1"/>
    </source>
</evidence>